<keyword evidence="3" id="KW-1185">Reference proteome</keyword>
<dbReference type="InterPro" id="IPR014710">
    <property type="entry name" value="RmlC-like_jellyroll"/>
</dbReference>
<dbReference type="Proteomes" id="UP000019132">
    <property type="component" value="Unassembled WGS sequence"/>
</dbReference>
<dbReference type="VEuPathDB" id="FungiDB:PYU1_G002246"/>
<accession>K3WBA8</accession>
<dbReference type="InParanoid" id="K3WBA8"/>
<dbReference type="AlphaFoldDB" id="K3WBA8"/>
<dbReference type="Gene3D" id="2.60.120.10">
    <property type="entry name" value="Jelly Rolls"/>
    <property type="match status" value="1"/>
</dbReference>
<dbReference type="HOGENOM" id="CLU_1725984_0_0_1"/>
<evidence type="ECO:0000313" key="2">
    <source>
        <dbReference type="EnsemblProtists" id="PYU1_T002249"/>
    </source>
</evidence>
<organism evidence="2 3">
    <name type="scientific">Globisporangium ultimum (strain ATCC 200006 / CBS 805.95 / DAOM BR144)</name>
    <name type="common">Pythium ultimum</name>
    <dbReference type="NCBI Taxonomy" id="431595"/>
    <lineage>
        <taxon>Eukaryota</taxon>
        <taxon>Sar</taxon>
        <taxon>Stramenopiles</taxon>
        <taxon>Oomycota</taxon>
        <taxon>Peronosporomycetes</taxon>
        <taxon>Pythiales</taxon>
        <taxon>Pythiaceae</taxon>
        <taxon>Globisporangium</taxon>
    </lineage>
</organism>
<reference evidence="2" key="3">
    <citation type="submission" date="2014-11" db="UniProtKB">
        <authorList>
            <consortium name="EnsemblProtists"/>
        </authorList>
    </citation>
    <scope>IDENTIFICATION</scope>
    <source>
        <strain evidence="2">DAOM BR144</strain>
    </source>
</reference>
<feature type="domain" description="Cyclic nucleotide-binding" evidence="1">
    <location>
        <begin position="1"/>
        <end position="54"/>
    </location>
</feature>
<dbReference type="InterPro" id="IPR018490">
    <property type="entry name" value="cNMP-bd_dom_sf"/>
</dbReference>
<sequence>MENTFLSVKVTVQTLRAGDIFGDFELLAGKMERQIHAVTSAAATKILTFPREEFCMFWPRSPRLDAKLTTIKNTFYGVYDLDSDRLCSLYYAIQEKSFKRNEGNSSQGGCLHIIENGFAVVHDRARFSSRKSKKVFGAALVAAENLRSHKQR</sequence>
<evidence type="ECO:0000259" key="1">
    <source>
        <dbReference type="PROSITE" id="PS50042"/>
    </source>
</evidence>
<dbReference type="eggNOG" id="ENOG502T3X1">
    <property type="taxonomic scope" value="Eukaryota"/>
</dbReference>
<evidence type="ECO:0000313" key="3">
    <source>
        <dbReference type="Proteomes" id="UP000019132"/>
    </source>
</evidence>
<dbReference type="SUPFAM" id="SSF51206">
    <property type="entry name" value="cAMP-binding domain-like"/>
    <property type="match status" value="1"/>
</dbReference>
<dbReference type="EnsemblProtists" id="PYU1_T002249">
    <property type="protein sequence ID" value="PYU1_T002249"/>
    <property type="gene ID" value="PYU1_G002246"/>
</dbReference>
<dbReference type="PROSITE" id="PS50042">
    <property type="entry name" value="CNMP_BINDING_3"/>
    <property type="match status" value="1"/>
</dbReference>
<name>K3WBA8_GLOUD</name>
<protein>
    <recommendedName>
        <fullName evidence="1">Cyclic nucleotide-binding domain-containing protein</fullName>
    </recommendedName>
</protein>
<dbReference type="InterPro" id="IPR000595">
    <property type="entry name" value="cNMP-bd_dom"/>
</dbReference>
<proteinExistence type="predicted"/>
<reference evidence="3" key="1">
    <citation type="journal article" date="2010" name="Genome Biol.">
        <title>Genome sequence of the necrotrophic plant pathogen Pythium ultimum reveals original pathogenicity mechanisms and effector repertoire.</title>
        <authorList>
            <person name="Levesque C.A."/>
            <person name="Brouwer H."/>
            <person name="Cano L."/>
            <person name="Hamilton J.P."/>
            <person name="Holt C."/>
            <person name="Huitema E."/>
            <person name="Raffaele S."/>
            <person name="Robideau G.P."/>
            <person name="Thines M."/>
            <person name="Win J."/>
            <person name="Zerillo M.M."/>
            <person name="Beakes G.W."/>
            <person name="Boore J.L."/>
            <person name="Busam D."/>
            <person name="Dumas B."/>
            <person name="Ferriera S."/>
            <person name="Fuerstenberg S.I."/>
            <person name="Gachon C.M."/>
            <person name="Gaulin E."/>
            <person name="Govers F."/>
            <person name="Grenville-Briggs L."/>
            <person name="Horner N."/>
            <person name="Hostetler J."/>
            <person name="Jiang R.H."/>
            <person name="Johnson J."/>
            <person name="Krajaejun T."/>
            <person name="Lin H."/>
            <person name="Meijer H.J."/>
            <person name="Moore B."/>
            <person name="Morris P."/>
            <person name="Phuntmart V."/>
            <person name="Puiu D."/>
            <person name="Shetty J."/>
            <person name="Stajich J.E."/>
            <person name="Tripathy S."/>
            <person name="Wawra S."/>
            <person name="van West P."/>
            <person name="Whitty B.R."/>
            <person name="Coutinho P.M."/>
            <person name="Henrissat B."/>
            <person name="Martin F."/>
            <person name="Thomas P.D."/>
            <person name="Tyler B.M."/>
            <person name="De Vries R.P."/>
            <person name="Kamoun S."/>
            <person name="Yandell M."/>
            <person name="Tisserat N."/>
            <person name="Buell C.R."/>
        </authorList>
    </citation>
    <scope>NUCLEOTIDE SEQUENCE</scope>
    <source>
        <strain evidence="3">DAOM:BR144</strain>
    </source>
</reference>
<reference evidence="3" key="2">
    <citation type="submission" date="2010-04" db="EMBL/GenBank/DDBJ databases">
        <authorList>
            <person name="Buell R."/>
            <person name="Hamilton J."/>
            <person name="Hostetler J."/>
        </authorList>
    </citation>
    <scope>NUCLEOTIDE SEQUENCE [LARGE SCALE GENOMIC DNA]</scope>
    <source>
        <strain evidence="3">DAOM:BR144</strain>
    </source>
</reference>